<keyword evidence="6 9" id="KW-1133">Transmembrane helix</keyword>
<evidence type="ECO:0000313" key="11">
    <source>
        <dbReference type="Proteomes" id="UP000240978"/>
    </source>
</evidence>
<keyword evidence="3" id="KW-1003">Cell membrane</keyword>
<evidence type="ECO:0000256" key="7">
    <source>
        <dbReference type="ARBA" id="ARBA00023136"/>
    </source>
</evidence>
<reference evidence="10 11" key="1">
    <citation type="submission" date="2018-03" db="EMBL/GenBank/DDBJ databases">
        <title>Genomic Encyclopedia of Archaeal and Bacterial Type Strains, Phase II (KMG-II): from individual species to whole genera.</title>
        <authorList>
            <person name="Goeker M."/>
        </authorList>
    </citation>
    <scope>NUCLEOTIDE SEQUENCE [LARGE SCALE GENOMIC DNA]</scope>
    <source>
        <strain evidence="10 11">DSM 18107</strain>
    </source>
</reference>
<evidence type="ECO:0000256" key="6">
    <source>
        <dbReference type="ARBA" id="ARBA00022989"/>
    </source>
</evidence>
<proteinExistence type="inferred from homology"/>
<feature type="transmembrane region" description="Helical" evidence="9">
    <location>
        <begin position="14"/>
        <end position="34"/>
    </location>
</feature>
<evidence type="ECO:0000256" key="4">
    <source>
        <dbReference type="ARBA" id="ARBA00022519"/>
    </source>
</evidence>
<evidence type="ECO:0000256" key="5">
    <source>
        <dbReference type="ARBA" id="ARBA00022692"/>
    </source>
</evidence>
<keyword evidence="11" id="KW-1185">Reference proteome</keyword>
<keyword evidence="2" id="KW-0813">Transport</keyword>
<sequence length="192" mass="20508">MLLMTIIEYIRQPWPWYVSGTAIAAIMVVLIFFGRSFGVSSNLRTICSLAGAGKKVPFFQFDYKAQYWNLLFLAGTVAGGFIASHWLSSPGALQLSAATVRDLQALHIQFDGLTAPSQLFGSAALLSAKGWIILGIGGFLVGFGSRYAGGCTSGHAISGLSNLQLPSLIAVAGFFIGGLIMTHLLYPLIFVR</sequence>
<organism evidence="10 11">
    <name type="scientific">Chitinophaga ginsengisoli</name>
    <dbReference type="NCBI Taxonomy" id="363837"/>
    <lineage>
        <taxon>Bacteria</taxon>
        <taxon>Pseudomonadati</taxon>
        <taxon>Bacteroidota</taxon>
        <taxon>Chitinophagia</taxon>
        <taxon>Chitinophagales</taxon>
        <taxon>Chitinophagaceae</taxon>
        <taxon>Chitinophaga</taxon>
    </lineage>
</organism>
<gene>
    <name evidence="10" type="ORF">CLV42_108215</name>
</gene>
<comment type="caution">
    <text evidence="10">The sequence shown here is derived from an EMBL/GenBank/DDBJ whole genome shotgun (WGS) entry which is preliminary data.</text>
</comment>
<evidence type="ECO:0000256" key="1">
    <source>
        <dbReference type="ARBA" id="ARBA00004429"/>
    </source>
</evidence>
<keyword evidence="4" id="KW-0997">Cell inner membrane</keyword>
<protein>
    <submittedName>
        <fullName evidence="10">Uncharacterized protein</fullName>
    </submittedName>
</protein>
<dbReference type="InterPro" id="IPR007272">
    <property type="entry name" value="Sulf_transp_TsuA/YedE"/>
</dbReference>
<comment type="subcellular location">
    <subcellularLocation>
        <location evidence="1">Cell inner membrane</location>
        <topology evidence="1">Multi-pass membrane protein</topology>
    </subcellularLocation>
</comment>
<dbReference type="GO" id="GO:0005886">
    <property type="term" value="C:plasma membrane"/>
    <property type="evidence" value="ECO:0007669"/>
    <property type="project" value="UniProtKB-SubCell"/>
</dbReference>
<evidence type="ECO:0000256" key="2">
    <source>
        <dbReference type="ARBA" id="ARBA00022448"/>
    </source>
</evidence>
<comment type="similarity">
    <text evidence="8">Belongs to the TsuA/YedE (TC 9.B.102) family.</text>
</comment>
<feature type="transmembrane region" description="Helical" evidence="9">
    <location>
        <begin position="67"/>
        <end position="87"/>
    </location>
</feature>
<dbReference type="PANTHER" id="PTHR30574:SF1">
    <property type="entry name" value="SULPHUR TRANSPORT DOMAIN-CONTAINING PROTEIN"/>
    <property type="match status" value="1"/>
</dbReference>
<keyword evidence="7 9" id="KW-0472">Membrane</keyword>
<evidence type="ECO:0000256" key="3">
    <source>
        <dbReference type="ARBA" id="ARBA00022475"/>
    </source>
</evidence>
<evidence type="ECO:0000313" key="10">
    <source>
        <dbReference type="EMBL" id="PSL28296.1"/>
    </source>
</evidence>
<feature type="transmembrane region" description="Helical" evidence="9">
    <location>
        <begin position="119"/>
        <end position="144"/>
    </location>
</feature>
<evidence type="ECO:0000256" key="9">
    <source>
        <dbReference type="SAM" id="Phobius"/>
    </source>
</evidence>
<evidence type="ECO:0000256" key="8">
    <source>
        <dbReference type="ARBA" id="ARBA00035655"/>
    </source>
</evidence>
<dbReference type="PANTHER" id="PTHR30574">
    <property type="entry name" value="INNER MEMBRANE PROTEIN YEDE"/>
    <property type="match status" value="1"/>
</dbReference>
<dbReference type="EMBL" id="PYGK01000008">
    <property type="protein sequence ID" value="PSL28296.1"/>
    <property type="molecule type" value="Genomic_DNA"/>
</dbReference>
<keyword evidence="5 9" id="KW-0812">Transmembrane</keyword>
<name>A0A2P8G2Y4_9BACT</name>
<accession>A0A2P8G2Y4</accession>
<dbReference type="AlphaFoldDB" id="A0A2P8G2Y4"/>
<dbReference type="Pfam" id="PF04143">
    <property type="entry name" value="Sulf_transp"/>
    <property type="match status" value="1"/>
</dbReference>
<feature type="transmembrane region" description="Helical" evidence="9">
    <location>
        <begin position="165"/>
        <end position="186"/>
    </location>
</feature>
<dbReference type="Proteomes" id="UP000240978">
    <property type="component" value="Unassembled WGS sequence"/>
</dbReference>